<name>A0A9P4HPT5_9PEZI</name>
<keyword evidence="3 10" id="KW-0812">Transmembrane</keyword>
<dbReference type="Pfam" id="PF00664">
    <property type="entry name" value="ABC_membrane"/>
    <property type="match status" value="2"/>
</dbReference>
<sequence>LPIISAVPTAVAACILICYCLRPVVRGRPQWTKNFATEADLQQPEVGSRPGKRWTHWNAALVLLSIVGLLLSIVAVVLTAWTPVQVFMIFPWTIATLLLAVQRPRTTPVSLFALFSVMLACELIVVISLTNFARLFFALTIAESCICIVAMILIMAMPMRDPNMEAYDIARSSKPPTYDLRSPEDNLTLWQFMTVSWMTPLISAGSKKKLNDEDVWKLPFEFQHSRLHTMFRELKGTVVRRLFTANGIDLVITSTLGVVESVANLSAPVLLQQLLRSIENESSINSGLIYAALILVVRLIACQSAVFSLWYCRRAYERSRGEMITMIYEKTLTRKSFGSPADEKSFEIDGNGNENSAKPDVEAEASEGFFARLRYFFAGFMGSRKSSSKSPSKTAEKKVPASMGKILNLMRHPIRNDVYEVAQRFWEFPNIITKPLGFILCIVLIWRLLGWPSLIGMLCVVVAQIINALLVRSLLRWERIRRSATDSKLQIISQFVEAIRHLRWYDWQNQWLEKTMSARQRELNLRIVTSLWNIAIKTMNMLATCSFPVAAFYAYTVISGQPLRIDIAFPALELFNMLDTSMRELPGLITVLLNATVAVGRIEDFMAEPDKSETYIGDVSSDVSLAIREGSFAWPGSPNLVLEDITVDFPVGLTVICGKVGEGKTALLQSLLGELDKRCGEVFHPDEMVGYCAQSPWLQSMSIRENILFISPFEEQRYKQVLDACALIPDLANFKHGDLSDIGENGIGLSGGQKARLALARAVYSQARILLLDDPFAGLDHNTAETIVRRLLRGPLVRDRVVVLVTHRTDLCCHLADKVVEIRKGKAYILDSGEMASGNNFSTEYSDQNVDGASLQAQSEQQNAAIPDKFIEEEHRADGGVMASVYWQYVKSGKLGWWALLIVLFALFRINRLFNFWFLKAWGEAYGTAQELSSTEFLSGIFDKLPPPESDVRPWLVGYFLIAVITTVLYVLSEFVLLIIVYTAGKGLFREVMRRVSNATFRFYDVTPVGRLMNRLTSDIGTLDGNISDQLQSVAWYFIAWSSSVVVIAATTPLFLVFSCVLTAGFIYVFMRFLPTSQSLRRLEMVSLSPLMSNFGALLDGLTTVRAFRAQPHFQDRNIVVVDAFQKMDHFYWSLQAWLMYRFDALSACSTFILTLLALYNDISPGLTAFVLTAAARFVQATHALCKQYGQLQMDFVSVERVVELIHLEEEPSGTVAPPASWPSYEDDIVFDHVVIKYAPHLDPSLSDVSFRIPGRSTCAVIGRTGSGKSTMALALLGTVLPEAGGSISIGNMEIGKVDVHALRQRVSFVAQDPVLFPGTMRQNLDPLHEHSDEECIAVLGRVLGPEWNLGSKIDGGGRNLSQGQRQLVGLGRAVLRRSPIVILDEATASIDKATAIDIQQVLRDELQESTVITIAHRLEAVKDADYCIVLDKGKVAAAGPAHEIMKRDGE</sequence>
<evidence type="ECO:0000256" key="2">
    <source>
        <dbReference type="ARBA" id="ARBA00022448"/>
    </source>
</evidence>
<dbReference type="GO" id="GO:0140359">
    <property type="term" value="F:ABC-type transporter activity"/>
    <property type="evidence" value="ECO:0007669"/>
    <property type="project" value="InterPro"/>
</dbReference>
<dbReference type="Pfam" id="PF00005">
    <property type="entry name" value="ABC_tran"/>
    <property type="match status" value="2"/>
</dbReference>
<dbReference type="PROSITE" id="PS50893">
    <property type="entry name" value="ABC_TRANSPORTER_2"/>
    <property type="match status" value="2"/>
</dbReference>
<dbReference type="SUPFAM" id="SSF52540">
    <property type="entry name" value="P-loop containing nucleoside triphosphate hydrolases"/>
    <property type="match status" value="2"/>
</dbReference>
<gene>
    <name evidence="13" type="ORF">K490DRAFT_49210</name>
</gene>
<accession>A0A9P4HPT5</accession>
<feature type="transmembrane region" description="Helical" evidence="10">
    <location>
        <begin position="242"/>
        <end position="267"/>
    </location>
</feature>
<dbReference type="FunFam" id="3.40.50.300:FF:001751">
    <property type="entry name" value="ABC bile acid transporter"/>
    <property type="match status" value="1"/>
</dbReference>
<evidence type="ECO:0000259" key="12">
    <source>
        <dbReference type="PROSITE" id="PS50929"/>
    </source>
</evidence>
<dbReference type="GO" id="GO:0016020">
    <property type="term" value="C:membrane"/>
    <property type="evidence" value="ECO:0007669"/>
    <property type="project" value="UniProtKB-SubCell"/>
</dbReference>
<feature type="transmembrane region" description="Helical" evidence="10">
    <location>
        <begin position="1056"/>
        <end position="1075"/>
    </location>
</feature>
<feature type="transmembrane region" description="Helical" evidence="10">
    <location>
        <begin position="135"/>
        <end position="156"/>
    </location>
</feature>
<feature type="transmembrane region" description="Helical" evidence="10">
    <location>
        <begin position="84"/>
        <end position="101"/>
    </location>
</feature>
<evidence type="ECO:0000256" key="7">
    <source>
        <dbReference type="ARBA" id="ARBA00022989"/>
    </source>
</evidence>
<keyword evidence="5" id="KW-0547">Nucleotide-binding</keyword>
<feature type="transmembrane region" description="Helical" evidence="10">
    <location>
        <begin position="455"/>
        <end position="475"/>
    </location>
</feature>
<organism evidence="13 14">
    <name type="scientific">Saccharata proteae CBS 121410</name>
    <dbReference type="NCBI Taxonomy" id="1314787"/>
    <lineage>
        <taxon>Eukaryota</taxon>
        <taxon>Fungi</taxon>
        <taxon>Dikarya</taxon>
        <taxon>Ascomycota</taxon>
        <taxon>Pezizomycotina</taxon>
        <taxon>Dothideomycetes</taxon>
        <taxon>Dothideomycetes incertae sedis</taxon>
        <taxon>Botryosphaeriales</taxon>
        <taxon>Saccharataceae</taxon>
        <taxon>Saccharata</taxon>
    </lineage>
</organism>
<keyword evidence="14" id="KW-1185">Reference proteome</keyword>
<evidence type="ECO:0000313" key="13">
    <source>
        <dbReference type="EMBL" id="KAF2084432.1"/>
    </source>
</evidence>
<keyword evidence="4" id="KW-0677">Repeat</keyword>
<dbReference type="PROSITE" id="PS00211">
    <property type="entry name" value="ABC_TRANSPORTER_1"/>
    <property type="match status" value="2"/>
</dbReference>
<dbReference type="CDD" id="cd18604">
    <property type="entry name" value="ABC_6TM_VMR1_D2_like"/>
    <property type="match status" value="1"/>
</dbReference>
<evidence type="ECO:0000256" key="1">
    <source>
        <dbReference type="ARBA" id="ARBA00004141"/>
    </source>
</evidence>
<evidence type="ECO:0000256" key="10">
    <source>
        <dbReference type="SAM" id="Phobius"/>
    </source>
</evidence>
<dbReference type="Gene3D" id="1.20.1560.10">
    <property type="entry name" value="ABC transporter type 1, transmembrane domain"/>
    <property type="match status" value="2"/>
</dbReference>
<feature type="transmembrane region" description="Helical" evidence="10">
    <location>
        <begin position="57"/>
        <end position="78"/>
    </location>
</feature>
<dbReference type="PANTHER" id="PTHR24223">
    <property type="entry name" value="ATP-BINDING CASSETTE SUB-FAMILY C"/>
    <property type="match status" value="1"/>
</dbReference>
<feature type="domain" description="ABC transporter" evidence="11">
    <location>
        <begin position="627"/>
        <end position="849"/>
    </location>
</feature>
<feature type="transmembrane region" description="Helical" evidence="10">
    <location>
        <begin position="6"/>
        <end position="25"/>
    </location>
</feature>
<dbReference type="InterPro" id="IPR050173">
    <property type="entry name" value="ABC_transporter_C-like"/>
</dbReference>
<feature type="non-terminal residue" evidence="13">
    <location>
        <position position="1"/>
    </location>
</feature>
<evidence type="ECO:0000256" key="3">
    <source>
        <dbReference type="ARBA" id="ARBA00022692"/>
    </source>
</evidence>
<protein>
    <submittedName>
        <fullName evidence="13">Canalicular multispecific organic anion transporter 1</fullName>
    </submittedName>
</protein>
<feature type="domain" description="ABC transmembrane type-1" evidence="12">
    <location>
        <begin position="256"/>
        <end position="594"/>
    </location>
</feature>
<feature type="transmembrane region" description="Helical" evidence="10">
    <location>
        <begin position="956"/>
        <end position="985"/>
    </location>
</feature>
<evidence type="ECO:0000259" key="11">
    <source>
        <dbReference type="PROSITE" id="PS50893"/>
    </source>
</evidence>
<keyword evidence="8 10" id="KW-0472">Membrane</keyword>
<feature type="transmembrane region" description="Helical" evidence="10">
    <location>
        <begin position="895"/>
        <end position="914"/>
    </location>
</feature>
<dbReference type="InterPro" id="IPR036640">
    <property type="entry name" value="ABC1_TM_sf"/>
</dbReference>
<dbReference type="InterPro" id="IPR027417">
    <property type="entry name" value="P-loop_NTPase"/>
</dbReference>
<dbReference type="InterPro" id="IPR011527">
    <property type="entry name" value="ABC1_TM_dom"/>
</dbReference>
<dbReference type="InterPro" id="IPR017871">
    <property type="entry name" value="ABC_transporter-like_CS"/>
</dbReference>
<dbReference type="FunFam" id="1.20.1560.10:FF:000013">
    <property type="entry name" value="ABC transporter C family member 2"/>
    <property type="match status" value="1"/>
</dbReference>
<keyword evidence="2" id="KW-0813">Transport</keyword>
<dbReference type="InterPro" id="IPR003593">
    <property type="entry name" value="AAA+_ATPase"/>
</dbReference>
<dbReference type="PANTHER" id="PTHR24223:SF415">
    <property type="entry name" value="FI20190P1"/>
    <property type="match status" value="1"/>
</dbReference>
<dbReference type="CDD" id="cd03250">
    <property type="entry name" value="ABCC_MRP_domain1"/>
    <property type="match status" value="1"/>
</dbReference>
<evidence type="ECO:0000256" key="6">
    <source>
        <dbReference type="ARBA" id="ARBA00022840"/>
    </source>
</evidence>
<evidence type="ECO:0000256" key="5">
    <source>
        <dbReference type="ARBA" id="ARBA00022741"/>
    </source>
</evidence>
<dbReference type="GO" id="GO:0016887">
    <property type="term" value="F:ATP hydrolysis activity"/>
    <property type="evidence" value="ECO:0007669"/>
    <property type="project" value="InterPro"/>
</dbReference>
<feature type="transmembrane region" description="Helical" evidence="10">
    <location>
        <begin position="287"/>
        <end position="311"/>
    </location>
</feature>
<dbReference type="SMART" id="SM00382">
    <property type="entry name" value="AAA"/>
    <property type="match status" value="2"/>
</dbReference>
<dbReference type="EMBL" id="ML978741">
    <property type="protein sequence ID" value="KAF2084432.1"/>
    <property type="molecule type" value="Genomic_DNA"/>
</dbReference>
<keyword evidence="6" id="KW-0067">ATP-binding</keyword>
<keyword evidence="7 10" id="KW-1133">Transmembrane helix</keyword>
<feature type="transmembrane region" description="Helical" evidence="10">
    <location>
        <begin position="431"/>
        <end position="449"/>
    </location>
</feature>
<dbReference type="InterPro" id="IPR003439">
    <property type="entry name" value="ABC_transporter-like_ATP-bd"/>
</dbReference>
<dbReference type="PROSITE" id="PS50929">
    <property type="entry name" value="ABC_TM1F"/>
    <property type="match status" value="2"/>
</dbReference>
<dbReference type="FunFam" id="3.40.50.300:FF:001577">
    <property type="entry name" value="ABC bile acid transporter"/>
    <property type="match status" value="1"/>
</dbReference>
<evidence type="ECO:0000256" key="9">
    <source>
        <dbReference type="SAM" id="MobiDB-lite"/>
    </source>
</evidence>
<evidence type="ECO:0000256" key="8">
    <source>
        <dbReference type="ARBA" id="ARBA00023136"/>
    </source>
</evidence>
<feature type="domain" description="ABC transmembrane type-1" evidence="12">
    <location>
        <begin position="937"/>
        <end position="1194"/>
    </location>
</feature>
<dbReference type="GO" id="GO:0005524">
    <property type="term" value="F:ATP binding"/>
    <property type="evidence" value="ECO:0007669"/>
    <property type="project" value="UniProtKB-KW"/>
</dbReference>
<comment type="caution">
    <text evidence="13">The sequence shown here is derived from an EMBL/GenBank/DDBJ whole genome shotgun (WGS) entry which is preliminary data.</text>
</comment>
<feature type="domain" description="ABC transporter" evidence="11">
    <location>
        <begin position="1229"/>
        <end position="1451"/>
    </location>
</feature>
<dbReference type="SUPFAM" id="SSF90123">
    <property type="entry name" value="ABC transporter transmembrane region"/>
    <property type="match status" value="2"/>
</dbReference>
<dbReference type="CDD" id="cd03244">
    <property type="entry name" value="ABCC_MRP_domain2"/>
    <property type="match status" value="1"/>
</dbReference>
<dbReference type="GO" id="GO:0005737">
    <property type="term" value="C:cytoplasm"/>
    <property type="evidence" value="ECO:0007669"/>
    <property type="project" value="UniProtKB-ARBA"/>
</dbReference>
<evidence type="ECO:0000256" key="4">
    <source>
        <dbReference type="ARBA" id="ARBA00022737"/>
    </source>
</evidence>
<dbReference type="Proteomes" id="UP000799776">
    <property type="component" value="Unassembled WGS sequence"/>
</dbReference>
<dbReference type="OrthoDB" id="6500128at2759"/>
<dbReference type="Gene3D" id="3.40.50.300">
    <property type="entry name" value="P-loop containing nucleotide triphosphate hydrolases"/>
    <property type="match status" value="2"/>
</dbReference>
<feature type="region of interest" description="Disordered" evidence="9">
    <location>
        <begin position="339"/>
        <end position="359"/>
    </location>
</feature>
<feature type="transmembrane region" description="Helical" evidence="10">
    <location>
        <begin position="108"/>
        <end position="129"/>
    </location>
</feature>
<evidence type="ECO:0000313" key="14">
    <source>
        <dbReference type="Proteomes" id="UP000799776"/>
    </source>
</evidence>
<comment type="subcellular location">
    <subcellularLocation>
        <location evidence="1">Membrane</location>
        <topology evidence="1">Multi-pass membrane protein</topology>
    </subcellularLocation>
</comment>
<dbReference type="CDD" id="cd18596">
    <property type="entry name" value="ABC_6TM_VMR1_D1_like"/>
    <property type="match status" value="1"/>
</dbReference>
<proteinExistence type="predicted"/>
<reference evidence="13" key="1">
    <citation type="journal article" date="2020" name="Stud. Mycol.">
        <title>101 Dothideomycetes genomes: a test case for predicting lifestyles and emergence of pathogens.</title>
        <authorList>
            <person name="Haridas S."/>
            <person name="Albert R."/>
            <person name="Binder M."/>
            <person name="Bloem J."/>
            <person name="Labutti K."/>
            <person name="Salamov A."/>
            <person name="Andreopoulos B."/>
            <person name="Baker S."/>
            <person name="Barry K."/>
            <person name="Bills G."/>
            <person name="Bluhm B."/>
            <person name="Cannon C."/>
            <person name="Castanera R."/>
            <person name="Culley D."/>
            <person name="Daum C."/>
            <person name="Ezra D."/>
            <person name="Gonzalez J."/>
            <person name="Henrissat B."/>
            <person name="Kuo A."/>
            <person name="Liang C."/>
            <person name="Lipzen A."/>
            <person name="Lutzoni F."/>
            <person name="Magnuson J."/>
            <person name="Mondo S."/>
            <person name="Nolan M."/>
            <person name="Ohm R."/>
            <person name="Pangilinan J."/>
            <person name="Park H.-J."/>
            <person name="Ramirez L."/>
            <person name="Alfaro M."/>
            <person name="Sun H."/>
            <person name="Tritt A."/>
            <person name="Yoshinaga Y."/>
            <person name="Zwiers L.-H."/>
            <person name="Turgeon B."/>
            <person name="Goodwin S."/>
            <person name="Spatafora J."/>
            <person name="Crous P."/>
            <person name="Grigoriev I."/>
        </authorList>
    </citation>
    <scope>NUCLEOTIDE SEQUENCE</scope>
    <source>
        <strain evidence="13">CBS 121410</strain>
    </source>
</reference>